<dbReference type="Gramene" id="PRQ37129">
    <property type="protein sequence ID" value="PRQ37129"/>
    <property type="gene ID" value="RchiOBHm_Chr4g0399161"/>
</dbReference>
<dbReference type="AlphaFoldDB" id="A0A2P6QSI1"/>
<comment type="caution">
    <text evidence="2">The sequence shown here is derived from an EMBL/GenBank/DDBJ whole genome shotgun (WGS) entry which is preliminary data.</text>
</comment>
<dbReference type="PANTHER" id="PTHR47150">
    <property type="entry name" value="OS12G0169200 PROTEIN"/>
    <property type="match status" value="1"/>
</dbReference>
<dbReference type="OMA" id="HECRIWH"/>
<sequence length="445" mass="51432">MNNLWDQIRRSQDEDDEEMMATNAIVMAAVAQESGNQHRGRGSHPGRAPNEERFREERGKGMLADYFVDRPVFKDAEFRTRYRMSLNLFHRISTDLCQYDRYFVQRSDATGKVGLLPEQKMTAALRMLAYGAGADQCAEYCRMAKSTSVAALQHFTRGIVNLYSTQYLRAPTAADLRRLLTKAERRGFPGMIGSIDCMHWQWKNCPTGWAGEYSGRKQIPTIILEAVASYDTWIWHAFFGVPGACNDLNVLAKSPLFDDLTAGRAPLVQFQVNNRAHNLGYYLADGIYPRWATFLKTVRNPTRPKEIEFAKAQEGYRKDVERCFGILQSRFSIIRGAARGWHKEDLRYIMLTCIILHNMIVENQRPEDSDDELESDDEEDNNMRPRIAEVWEGPTGRDFDPVGRDAHNMNGFMDRYQQIRSEQCHSNLQEDLIQHFWEFQGNRRI</sequence>
<dbReference type="STRING" id="74649.A0A2P6QSI1"/>
<dbReference type="Pfam" id="PF04827">
    <property type="entry name" value="Plant_tran"/>
    <property type="match status" value="1"/>
</dbReference>
<evidence type="ECO:0000313" key="2">
    <source>
        <dbReference type="EMBL" id="PRQ37129.1"/>
    </source>
</evidence>
<dbReference type="InterPro" id="IPR006912">
    <property type="entry name" value="Harbinger_derived_prot"/>
</dbReference>
<organism evidence="2 3">
    <name type="scientific">Rosa chinensis</name>
    <name type="common">China rose</name>
    <dbReference type="NCBI Taxonomy" id="74649"/>
    <lineage>
        <taxon>Eukaryota</taxon>
        <taxon>Viridiplantae</taxon>
        <taxon>Streptophyta</taxon>
        <taxon>Embryophyta</taxon>
        <taxon>Tracheophyta</taxon>
        <taxon>Spermatophyta</taxon>
        <taxon>Magnoliopsida</taxon>
        <taxon>eudicotyledons</taxon>
        <taxon>Gunneridae</taxon>
        <taxon>Pentapetalae</taxon>
        <taxon>rosids</taxon>
        <taxon>fabids</taxon>
        <taxon>Rosales</taxon>
        <taxon>Rosaceae</taxon>
        <taxon>Rosoideae</taxon>
        <taxon>Rosoideae incertae sedis</taxon>
        <taxon>Rosa</taxon>
    </lineage>
</organism>
<dbReference type="OrthoDB" id="1624952at2759"/>
<dbReference type="PANTHER" id="PTHR47150:SF5">
    <property type="entry name" value="OS07G0546750 PROTEIN"/>
    <property type="match status" value="1"/>
</dbReference>
<evidence type="ECO:0000256" key="1">
    <source>
        <dbReference type="SAM" id="MobiDB-lite"/>
    </source>
</evidence>
<protein>
    <submittedName>
        <fullName evidence="2">Putative harbinger transposase-derived protein</fullName>
    </submittedName>
</protein>
<dbReference type="Proteomes" id="UP000238479">
    <property type="component" value="Chromosome 4"/>
</dbReference>
<gene>
    <name evidence="2" type="ORF">RchiOBHm_Chr4g0399161</name>
</gene>
<dbReference type="EMBL" id="PDCK01000042">
    <property type="protein sequence ID" value="PRQ37129.1"/>
    <property type="molecule type" value="Genomic_DNA"/>
</dbReference>
<keyword evidence="3" id="KW-1185">Reference proteome</keyword>
<name>A0A2P6QSI1_ROSCH</name>
<accession>A0A2P6QSI1</accession>
<feature type="region of interest" description="Disordered" evidence="1">
    <location>
        <begin position="33"/>
        <end position="54"/>
    </location>
</feature>
<reference evidence="2 3" key="1">
    <citation type="journal article" date="2018" name="Nat. Genet.">
        <title>The Rosa genome provides new insights in the design of modern roses.</title>
        <authorList>
            <person name="Bendahmane M."/>
        </authorList>
    </citation>
    <scope>NUCLEOTIDE SEQUENCE [LARGE SCALE GENOMIC DNA]</scope>
    <source>
        <strain evidence="3">cv. Old Blush</strain>
    </source>
</reference>
<evidence type="ECO:0000313" key="3">
    <source>
        <dbReference type="Proteomes" id="UP000238479"/>
    </source>
</evidence>
<proteinExistence type="predicted"/>